<dbReference type="SUPFAM" id="SSF117281">
    <property type="entry name" value="Kelch motif"/>
    <property type="match status" value="1"/>
</dbReference>
<accession>A0A369QPC7</accession>
<dbReference type="RefSeq" id="WP_115374197.1">
    <property type="nucleotide sequence ID" value="NZ_QASA01000001.1"/>
</dbReference>
<evidence type="ECO:0000256" key="1">
    <source>
        <dbReference type="SAM" id="SignalP"/>
    </source>
</evidence>
<keyword evidence="3" id="KW-1185">Reference proteome</keyword>
<gene>
    <name evidence="2" type="ORF">AHMF7616_03766</name>
</gene>
<proteinExistence type="predicted"/>
<reference evidence="2 3" key="1">
    <citation type="submission" date="2018-04" db="EMBL/GenBank/DDBJ databases">
        <title>Adhaeribacter sp. HMF7616 genome sequencing and assembly.</title>
        <authorList>
            <person name="Kang H."/>
            <person name="Kang J."/>
            <person name="Cha I."/>
            <person name="Kim H."/>
            <person name="Joh K."/>
        </authorList>
    </citation>
    <scope>NUCLEOTIDE SEQUENCE [LARGE SCALE GENOMIC DNA]</scope>
    <source>
        <strain evidence="2 3">HMF7616</strain>
    </source>
</reference>
<protein>
    <submittedName>
        <fullName evidence="2">Uncharacterized protein</fullName>
    </submittedName>
</protein>
<feature type="signal peptide" evidence="1">
    <location>
        <begin position="1"/>
        <end position="22"/>
    </location>
</feature>
<dbReference type="EMBL" id="QASA01000001">
    <property type="protein sequence ID" value="RDC65136.1"/>
    <property type="molecule type" value="Genomic_DNA"/>
</dbReference>
<evidence type="ECO:0000313" key="2">
    <source>
        <dbReference type="EMBL" id="RDC65136.1"/>
    </source>
</evidence>
<keyword evidence="1" id="KW-0732">Signal</keyword>
<dbReference type="PROSITE" id="PS51257">
    <property type="entry name" value="PROKAR_LIPOPROTEIN"/>
    <property type="match status" value="1"/>
</dbReference>
<sequence>MALPRSRFWLFLLLLLGTFACKNEPEGTPAAPRVTLLSVYSVDPAQAEAKVELSNIDPKGKYEYGVVWSENLAPTISDNKKTLITIPDFSISTLLLSELALGKTFYIRAYVRLAEEYYYSNEIVLKHQSPFIWRSLANINWSDKSNLVSSTAIGGGIIILRPTDNFNTEVWYYITFRDTWERQKDLIFRPNRFEPLLFKLNKFGDEATYFGGGYQIKESIPGKYIYQKDFWQYDFFYGGTTEEYPDFPFGYSTLTHFTLDTKTYVLENRPERNVWMLLNGMSWHKQNNFPGPYLGNFVGFSIGGKGYVLIEDTSVSGITKSLYEYNPDTDTWLQKADFPGENRINGVAFSVKDKGYYGLGQAKETPGGLRDIWQYDPATDSWQKYTDYPGVGNVKVTANTIDDKVYLGLGLQVKPSLAGVEEYLPATDFWELKP</sequence>
<dbReference type="Proteomes" id="UP000253919">
    <property type="component" value="Unassembled WGS sequence"/>
</dbReference>
<comment type="caution">
    <text evidence="2">The sequence shown here is derived from an EMBL/GenBank/DDBJ whole genome shotgun (WGS) entry which is preliminary data.</text>
</comment>
<dbReference type="InterPro" id="IPR015915">
    <property type="entry name" value="Kelch-typ_b-propeller"/>
</dbReference>
<dbReference type="AlphaFoldDB" id="A0A369QPC7"/>
<evidence type="ECO:0000313" key="3">
    <source>
        <dbReference type="Proteomes" id="UP000253919"/>
    </source>
</evidence>
<dbReference type="OrthoDB" id="103335at2"/>
<dbReference type="Gene3D" id="2.120.10.80">
    <property type="entry name" value="Kelch-type beta propeller"/>
    <property type="match status" value="1"/>
</dbReference>
<feature type="chain" id="PRO_5016826483" evidence="1">
    <location>
        <begin position="23"/>
        <end position="434"/>
    </location>
</feature>
<organism evidence="2 3">
    <name type="scientific">Adhaeribacter pallidiroseus</name>
    <dbReference type="NCBI Taxonomy" id="2072847"/>
    <lineage>
        <taxon>Bacteria</taxon>
        <taxon>Pseudomonadati</taxon>
        <taxon>Bacteroidota</taxon>
        <taxon>Cytophagia</taxon>
        <taxon>Cytophagales</taxon>
        <taxon>Hymenobacteraceae</taxon>
        <taxon>Adhaeribacter</taxon>
    </lineage>
</organism>
<name>A0A369QPC7_9BACT</name>